<evidence type="ECO:0000256" key="1">
    <source>
        <dbReference type="ARBA" id="ARBA00004141"/>
    </source>
</evidence>
<evidence type="ECO:0000256" key="2">
    <source>
        <dbReference type="ARBA" id="ARBA00022692"/>
    </source>
</evidence>
<feature type="transmembrane region" description="Helical" evidence="5">
    <location>
        <begin position="363"/>
        <end position="382"/>
    </location>
</feature>
<feature type="domain" description="O-antigen ligase-related" evidence="6">
    <location>
        <begin position="232"/>
        <end position="376"/>
    </location>
</feature>
<evidence type="ECO:0000259" key="6">
    <source>
        <dbReference type="Pfam" id="PF04932"/>
    </source>
</evidence>
<keyword evidence="3 5" id="KW-1133">Transmembrane helix</keyword>
<name>A0A6J4LT95_9BACT</name>
<evidence type="ECO:0000313" key="7">
    <source>
        <dbReference type="EMBL" id="CAA9341508.1"/>
    </source>
</evidence>
<feature type="transmembrane region" description="Helical" evidence="5">
    <location>
        <begin position="132"/>
        <end position="150"/>
    </location>
</feature>
<keyword evidence="2 5" id="KW-0812">Transmembrane</keyword>
<keyword evidence="4 5" id="KW-0472">Membrane</keyword>
<accession>A0A6J4LT95</accession>
<dbReference type="PANTHER" id="PTHR37422">
    <property type="entry name" value="TEICHURONIC ACID BIOSYNTHESIS PROTEIN TUAE"/>
    <property type="match status" value="1"/>
</dbReference>
<feature type="transmembrane region" description="Helical" evidence="5">
    <location>
        <begin position="43"/>
        <end position="65"/>
    </location>
</feature>
<dbReference type="Pfam" id="PF04932">
    <property type="entry name" value="Wzy_C"/>
    <property type="match status" value="1"/>
</dbReference>
<evidence type="ECO:0000256" key="4">
    <source>
        <dbReference type="ARBA" id="ARBA00023136"/>
    </source>
</evidence>
<dbReference type="EMBL" id="CADCTV010000554">
    <property type="protein sequence ID" value="CAA9341508.1"/>
    <property type="molecule type" value="Genomic_DNA"/>
</dbReference>
<dbReference type="GO" id="GO:0016020">
    <property type="term" value="C:membrane"/>
    <property type="evidence" value="ECO:0007669"/>
    <property type="project" value="UniProtKB-SubCell"/>
</dbReference>
<feature type="transmembrane region" description="Helical" evidence="5">
    <location>
        <begin position="108"/>
        <end position="126"/>
    </location>
</feature>
<feature type="transmembrane region" description="Helical" evidence="5">
    <location>
        <begin position="157"/>
        <end position="182"/>
    </location>
</feature>
<reference evidence="7" key="1">
    <citation type="submission" date="2020-02" db="EMBL/GenBank/DDBJ databases">
        <authorList>
            <person name="Meier V. D."/>
        </authorList>
    </citation>
    <scope>NUCLEOTIDE SEQUENCE</scope>
    <source>
        <strain evidence="7">AVDCRST_MAG89</strain>
    </source>
</reference>
<dbReference type="AlphaFoldDB" id="A0A6J4LT95"/>
<dbReference type="InterPro" id="IPR007016">
    <property type="entry name" value="O-antigen_ligase-rel_domated"/>
</dbReference>
<gene>
    <name evidence="7" type="ORF">AVDCRST_MAG89-2637</name>
</gene>
<proteinExistence type="predicted"/>
<feature type="transmembrane region" description="Helical" evidence="5">
    <location>
        <begin position="272"/>
        <end position="294"/>
    </location>
</feature>
<feature type="transmembrane region" description="Helical" evidence="5">
    <location>
        <begin position="202"/>
        <end position="219"/>
    </location>
</feature>
<dbReference type="PANTHER" id="PTHR37422:SF17">
    <property type="entry name" value="O-ANTIGEN LIGASE"/>
    <property type="match status" value="1"/>
</dbReference>
<feature type="transmembrane region" description="Helical" evidence="5">
    <location>
        <begin position="248"/>
        <end position="265"/>
    </location>
</feature>
<feature type="transmembrane region" description="Helical" evidence="5">
    <location>
        <begin position="77"/>
        <end position="96"/>
    </location>
</feature>
<feature type="transmembrane region" description="Helical" evidence="5">
    <location>
        <begin position="226"/>
        <end position="242"/>
    </location>
</feature>
<dbReference type="InterPro" id="IPR051533">
    <property type="entry name" value="WaaL-like"/>
</dbReference>
<organism evidence="7">
    <name type="scientific">uncultured Gemmatimonadota bacterium</name>
    <dbReference type="NCBI Taxonomy" id="203437"/>
    <lineage>
        <taxon>Bacteria</taxon>
        <taxon>Pseudomonadati</taxon>
        <taxon>Gemmatimonadota</taxon>
        <taxon>environmental samples</taxon>
    </lineage>
</organism>
<sequence length="463" mass="49278">MATELLAHPGAATLPRPAAARPRAPRHAALEDALATAYRGLEVAFAVVALCLMSHAVVLLLMQGGSVGNAEAYEGNLVMRTMFGVIHVISVALVAVRWRASLAVVGRRATILLLMGLALASTQWSAAPDLTLRRAIAFVGTTALGVFLAARFTPRELLRVVAWAFGAMAVLSLLFAVGLSRYGVDHGIHPGAWQGVFTHKNVLGKAMVAGAVTFLLLRADLPRERRWIGTAGLALCVFLVLMSTSKTALGVMLALFASAALFRMLRLRMDLAVIVFVGAVLVGGSVVALVAANWEALLLALGKDPSLTGRIPMWEVLGRTIQERPWFGYGYNAFWLGEEGPSAGPLKEIGWLTPSAHNGFLEVALQLGLVGLGVFLAGFLAAVRQAIAELRRTVTADALWPLLILTFTLLYNFTESVLLEKNNASWALYVAAVCSPILARPAATRRRGSLQPPQAPATAATGR</sequence>
<evidence type="ECO:0000256" key="3">
    <source>
        <dbReference type="ARBA" id="ARBA00022989"/>
    </source>
</evidence>
<protein>
    <recommendedName>
        <fullName evidence="6">O-antigen ligase-related domain-containing protein</fullName>
    </recommendedName>
</protein>
<comment type="subcellular location">
    <subcellularLocation>
        <location evidence="1">Membrane</location>
        <topology evidence="1">Multi-pass membrane protein</topology>
    </subcellularLocation>
</comment>
<evidence type="ECO:0000256" key="5">
    <source>
        <dbReference type="SAM" id="Phobius"/>
    </source>
</evidence>